<dbReference type="AlphaFoldDB" id="A0A7H9CGA0"/>
<dbReference type="RefSeq" id="WP_178697258.1">
    <property type="nucleotide sequence ID" value="NZ_CP049075.1"/>
</dbReference>
<accession>A0A7H9CGA0</accession>
<proteinExistence type="predicted"/>
<dbReference type="EMBL" id="CP049075">
    <property type="protein sequence ID" value="QLI05163.1"/>
    <property type="molecule type" value="Genomic_DNA"/>
</dbReference>
<gene>
    <name evidence="1" type="ORF">CINF_0641</name>
</gene>
<reference evidence="1 2" key="1">
    <citation type="submission" date="2020-02" db="EMBL/GenBank/DDBJ databases">
        <title>Complete genome sequence of the novel Campylobacter species Candidatus Campylobacter infans.</title>
        <authorList>
            <person name="Duim B."/>
            <person name="Zomer A."/>
            <person name="van der Graaf L."/>
            <person name="Wagenaar J."/>
        </authorList>
    </citation>
    <scope>NUCLEOTIDE SEQUENCE [LARGE SCALE GENOMIC DNA]</scope>
    <source>
        <strain evidence="1 2">19S00001</strain>
    </source>
</reference>
<keyword evidence="2" id="KW-1185">Reference proteome</keyword>
<dbReference type="KEGG" id="cinf:CINF_0641"/>
<protein>
    <submittedName>
        <fullName evidence="1">Uncharacterized protein</fullName>
    </submittedName>
</protein>
<sequence>MRFFKYFIKNLYLCVFVGEKECSIYGQFVKNGKNLNAIQADFEIVGEHIDFKFNDYVKKHSKDANTTYTALLLNTPKQWALPVSDRIGYNKFGVNFNEVNVLSMPGGWSIFIPKDEIQAQLHFLNGLKIDLLYSPFSILYDKINEFRADERVTLYAYIQGDSCAMMVFKELEMKFGAFYNNNSDKGDVKQDDENLAPINIAEIDNIIAKEDDKFNALNTLSELSTDNDIDTFEDISKTQEYERNESDAQANLERLGQSGQMLLNIKDAISDYYKNPLYDSNFVEKIVIFDSTGAMDEQNLIDIISNELCIETIVFKADKYKDALNIISKELKEC</sequence>
<evidence type="ECO:0000313" key="1">
    <source>
        <dbReference type="EMBL" id="QLI05163.1"/>
    </source>
</evidence>
<evidence type="ECO:0000313" key="2">
    <source>
        <dbReference type="Proteomes" id="UP000509414"/>
    </source>
</evidence>
<organism evidence="1 2">
    <name type="scientific">Candidatus Campylobacter infans</name>
    <dbReference type="NCBI Taxonomy" id="2561898"/>
    <lineage>
        <taxon>Bacteria</taxon>
        <taxon>Pseudomonadati</taxon>
        <taxon>Campylobacterota</taxon>
        <taxon>Epsilonproteobacteria</taxon>
        <taxon>Campylobacterales</taxon>
        <taxon>Campylobacteraceae</taxon>
        <taxon>Campylobacter</taxon>
    </lineage>
</organism>
<dbReference type="Proteomes" id="UP000509414">
    <property type="component" value="Chromosome"/>
</dbReference>
<name>A0A7H9CGA0_9BACT</name>